<evidence type="ECO:0000259" key="15">
    <source>
        <dbReference type="Pfam" id="PF01432"/>
    </source>
</evidence>
<dbReference type="GO" id="GO:0006518">
    <property type="term" value="P:peptide metabolic process"/>
    <property type="evidence" value="ECO:0007669"/>
    <property type="project" value="TreeGrafter"/>
</dbReference>
<evidence type="ECO:0000256" key="6">
    <source>
        <dbReference type="ARBA" id="ARBA00022801"/>
    </source>
</evidence>
<evidence type="ECO:0000256" key="12">
    <source>
        <dbReference type="ARBA" id="ARBA00045978"/>
    </source>
</evidence>
<evidence type="ECO:0000256" key="1">
    <source>
        <dbReference type="ARBA" id="ARBA00006040"/>
    </source>
</evidence>
<dbReference type="Pfam" id="PF01432">
    <property type="entry name" value="Peptidase_M3"/>
    <property type="match status" value="1"/>
</dbReference>
<comment type="similarity">
    <text evidence="1 13">Belongs to the peptidase M3 family.</text>
</comment>
<dbReference type="InterPro" id="IPR024077">
    <property type="entry name" value="Neurolysin/TOP_dom2"/>
</dbReference>
<evidence type="ECO:0000256" key="3">
    <source>
        <dbReference type="ARBA" id="ARBA00022553"/>
    </source>
</evidence>
<gene>
    <name evidence="16" type="ORF">J1605_016381</name>
</gene>
<protein>
    <recommendedName>
        <fullName evidence="11">Thimet oligopeptidase</fullName>
        <ecNumber evidence="10">3.4.24.15</ecNumber>
    </recommendedName>
</protein>
<comment type="catalytic activity">
    <reaction evidence="9">
        <text>Preferential cleavage of bonds with hydrophobic residues at P1, P2 and P3' and a small residue at P1' in substrates of 5 to 15 residues.</text>
        <dbReference type="EC" id="3.4.24.15"/>
    </reaction>
</comment>
<accession>A0AB34G6S6</accession>
<keyword evidence="6 13" id="KW-0378">Hydrolase</keyword>
<keyword evidence="3" id="KW-0597">Phosphoprotein</keyword>
<evidence type="ECO:0000256" key="7">
    <source>
        <dbReference type="ARBA" id="ARBA00022833"/>
    </source>
</evidence>
<comment type="function">
    <text evidence="12">Involved in the metabolism of neuropeptides under 20 amino acid residues long. Involved in cytoplasmic peptide degradation. Able to degrade the amyloid-beta precursor protein and generate amyloidogenic fragments. Also acts as a regulator of cannabinoid signaling pathway by mediating degradation of hemopressin, an antagonist peptide of the cannabinoid receptor CNR1.</text>
</comment>
<dbReference type="InterPro" id="IPR045090">
    <property type="entry name" value="Pept_M3A_M3B"/>
</dbReference>
<evidence type="ECO:0000256" key="14">
    <source>
        <dbReference type="SAM" id="MobiDB-lite"/>
    </source>
</evidence>
<dbReference type="EC" id="3.4.24.15" evidence="10"/>
<keyword evidence="7 13" id="KW-0862">Zinc</keyword>
<evidence type="ECO:0000313" key="16">
    <source>
        <dbReference type="EMBL" id="KAJ8775439.1"/>
    </source>
</evidence>
<keyword evidence="8 13" id="KW-0482">Metalloprotease</keyword>
<keyword evidence="17" id="KW-1185">Reference proteome</keyword>
<dbReference type="GO" id="GO:0006508">
    <property type="term" value="P:proteolysis"/>
    <property type="evidence" value="ECO:0007669"/>
    <property type="project" value="UniProtKB-KW"/>
</dbReference>
<comment type="subunit">
    <text evidence="2">Monomer.</text>
</comment>
<dbReference type="Gene3D" id="1.10.1370.10">
    <property type="entry name" value="Neurolysin, domain 3"/>
    <property type="match status" value="2"/>
</dbReference>
<evidence type="ECO:0000256" key="4">
    <source>
        <dbReference type="ARBA" id="ARBA00022670"/>
    </source>
</evidence>
<dbReference type="SUPFAM" id="SSF55486">
    <property type="entry name" value="Metalloproteases ('zincins'), catalytic domain"/>
    <property type="match status" value="1"/>
</dbReference>
<dbReference type="Proteomes" id="UP001159641">
    <property type="component" value="Unassembled WGS sequence"/>
</dbReference>
<sequence>MRTRGKALGPGAPHPVRPWRCCQSRWGTGSAIPQGLRDKLIKSRQANPGLFNLRQIFLAEVDQVLHTQTSADPAQENARLCQNILGGRAMPGTHLPATFGRLAGRYNAQSYGYLCSEVYSADTFHTRFKQEGVLSGKVRGRPAAQTNTEVLGLGLDACAARLGLPGSEGPALDLLLPCPLFSHSRGGHTHTLSEGGAPPSCSPAPSRQAAMDYRSSILRPGGSEDAKGMVKLFLGCDPMQDAFLLSKGLQVEGCKPPAC</sequence>
<feature type="compositionally biased region" description="Low complexity" evidence="14">
    <location>
        <begin position="193"/>
        <end position="207"/>
    </location>
</feature>
<comment type="caution">
    <text evidence="16">The sequence shown here is derived from an EMBL/GenBank/DDBJ whole genome shotgun (WGS) entry which is preliminary data.</text>
</comment>
<dbReference type="AlphaFoldDB" id="A0AB34G6S6"/>
<comment type="cofactor">
    <cofactor evidence="13">
        <name>Zn(2+)</name>
        <dbReference type="ChEBI" id="CHEBI:29105"/>
    </cofactor>
    <text evidence="13">Binds 1 zinc ion.</text>
</comment>
<evidence type="ECO:0000256" key="9">
    <source>
        <dbReference type="ARBA" id="ARBA00036235"/>
    </source>
</evidence>
<evidence type="ECO:0000256" key="8">
    <source>
        <dbReference type="ARBA" id="ARBA00023049"/>
    </source>
</evidence>
<keyword evidence="4 13" id="KW-0645">Protease</keyword>
<evidence type="ECO:0000313" key="17">
    <source>
        <dbReference type="Proteomes" id="UP001159641"/>
    </source>
</evidence>
<feature type="region of interest" description="Disordered" evidence="14">
    <location>
        <begin position="187"/>
        <end position="207"/>
    </location>
</feature>
<evidence type="ECO:0000256" key="10">
    <source>
        <dbReference type="ARBA" id="ARBA00039079"/>
    </source>
</evidence>
<dbReference type="GO" id="GO:0005758">
    <property type="term" value="C:mitochondrial intermembrane space"/>
    <property type="evidence" value="ECO:0007669"/>
    <property type="project" value="TreeGrafter"/>
</dbReference>
<name>A0AB34G6S6_ESCRO</name>
<dbReference type="GO" id="GO:0004222">
    <property type="term" value="F:metalloendopeptidase activity"/>
    <property type="evidence" value="ECO:0007669"/>
    <property type="project" value="InterPro"/>
</dbReference>
<keyword evidence="5 13" id="KW-0479">Metal-binding</keyword>
<dbReference type="InterPro" id="IPR001567">
    <property type="entry name" value="Pept_M3A_M3B_dom"/>
</dbReference>
<evidence type="ECO:0000256" key="5">
    <source>
        <dbReference type="ARBA" id="ARBA00022723"/>
    </source>
</evidence>
<organism evidence="16 17">
    <name type="scientific">Eschrichtius robustus</name>
    <name type="common">California gray whale</name>
    <name type="synonym">Eschrichtius gibbosus</name>
    <dbReference type="NCBI Taxonomy" id="9764"/>
    <lineage>
        <taxon>Eukaryota</taxon>
        <taxon>Metazoa</taxon>
        <taxon>Chordata</taxon>
        <taxon>Craniata</taxon>
        <taxon>Vertebrata</taxon>
        <taxon>Euteleostomi</taxon>
        <taxon>Mammalia</taxon>
        <taxon>Eutheria</taxon>
        <taxon>Laurasiatheria</taxon>
        <taxon>Artiodactyla</taxon>
        <taxon>Whippomorpha</taxon>
        <taxon>Cetacea</taxon>
        <taxon>Mysticeti</taxon>
        <taxon>Eschrichtiidae</taxon>
        <taxon>Eschrichtius</taxon>
    </lineage>
</organism>
<dbReference type="GO" id="GO:0046872">
    <property type="term" value="F:metal ion binding"/>
    <property type="evidence" value="ECO:0007669"/>
    <property type="project" value="UniProtKB-UniRule"/>
</dbReference>
<dbReference type="EMBL" id="JAIQCJ010002683">
    <property type="protein sequence ID" value="KAJ8775439.1"/>
    <property type="molecule type" value="Genomic_DNA"/>
</dbReference>
<reference evidence="16 17" key="1">
    <citation type="submission" date="2022-11" db="EMBL/GenBank/DDBJ databases">
        <title>Whole genome sequence of Eschrichtius robustus ER-17-0199.</title>
        <authorList>
            <person name="Bruniche-Olsen A."/>
            <person name="Black A.N."/>
            <person name="Fields C.J."/>
            <person name="Walden K."/>
            <person name="Dewoody J.A."/>
        </authorList>
    </citation>
    <scope>NUCLEOTIDE SEQUENCE [LARGE SCALE GENOMIC DNA]</scope>
    <source>
        <strain evidence="16">ER-17-0199</strain>
        <tissue evidence="16">Blubber</tissue>
    </source>
</reference>
<proteinExistence type="inferred from homology"/>
<evidence type="ECO:0000256" key="11">
    <source>
        <dbReference type="ARBA" id="ARBA00039633"/>
    </source>
</evidence>
<feature type="domain" description="Peptidase M3A/M3B catalytic" evidence="15">
    <location>
        <begin position="28"/>
        <end position="135"/>
    </location>
</feature>
<dbReference type="PANTHER" id="PTHR11804">
    <property type="entry name" value="PROTEASE M3 THIMET OLIGOPEPTIDASE-RELATED"/>
    <property type="match status" value="1"/>
</dbReference>
<dbReference type="PANTHER" id="PTHR11804:SF50">
    <property type="entry name" value="THIMET OLIGOPEPTIDASE"/>
    <property type="match status" value="1"/>
</dbReference>
<evidence type="ECO:0000256" key="13">
    <source>
        <dbReference type="RuleBase" id="RU003435"/>
    </source>
</evidence>
<evidence type="ECO:0000256" key="2">
    <source>
        <dbReference type="ARBA" id="ARBA00011245"/>
    </source>
</evidence>